<keyword evidence="2" id="KW-1185">Reference proteome</keyword>
<dbReference type="KEGG" id="sdyn:Mal52_31490"/>
<evidence type="ECO:0000313" key="1">
    <source>
        <dbReference type="EMBL" id="QDU44663.1"/>
    </source>
</evidence>
<gene>
    <name evidence="1" type="ORF">Mal52_31490</name>
</gene>
<dbReference type="Proteomes" id="UP000319383">
    <property type="component" value="Chromosome"/>
</dbReference>
<proteinExistence type="predicted"/>
<organism evidence="1 2">
    <name type="scientific">Symmachiella dynata</name>
    <dbReference type="NCBI Taxonomy" id="2527995"/>
    <lineage>
        <taxon>Bacteria</taxon>
        <taxon>Pseudomonadati</taxon>
        <taxon>Planctomycetota</taxon>
        <taxon>Planctomycetia</taxon>
        <taxon>Planctomycetales</taxon>
        <taxon>Planctomycetaceae</taxon>
        <taxon>Symmachiella</taxon>
    </lineage>
</organism>
<reference evidence="1 2" key="1">
    <citation type="submission" date="2019-02" db="EMBL/GenBank/DDBJ databases">
        <title>Deep-cultivation of Planctomycetes and their phenomic and genomic characterization uncovers novel biology.</title>
        <authorList>
            <person name="Wiegand S."/>
            <person name="Jogler M."/>
            <person name="Boedeker C."/>
            <person name="Pinto D."/>
            <person name="Vollmers J."/>
            <person name="Rivas-Marin E."/>
            <person name="Kohn T."/>
            <person name="Peeters S.H."/>
            <person name="Heuer A."/>
            <person name="Rast P."/>
            <person name="Oberbeckmann S."/>
            <person name="Bunk B."/>
            <person name="Jeske O."/>
            <person name="Meyerdierks A."/>
            <person name="Storesund J.E."/>
            <person name="Kallscheuer N."/>
            <person name="Luecker S."/>
            <person name="Lage O.M."/>
            <person name="Pohl T."/>
            <person name="Merkel B.J."/>
            <person name="Hornburger P."/>
            <person name="Mueller R.-W."/>
            <person name="Bruemmer F."/>
            <person name="Labrenz M."/>
            <person name="Spormann A.M."/>
            <person name="Op den Camp H."/>
            <person name="Overmann J."/>
            <person name="Amann R."/>
            <person name="Jetten M.S.M."/>
            <person name="Mascher T."/>
            <person name="Medema M.H."/>
            <person name="Devos D.P."/>
            <person name="Kaster A.-K."/>
            <person name="Ovreas L."/>
            <person name="Rohde M."/>
            <person name="Galperin M.Y."/>
            <person name="Jogler C."/>
        </authorList>
    </citation>
    <scope>NUCLEOTIDE SEQUENCE [LARGE SCALE GENOMIC DNA]</scope>
    <source>
        <strain evidence="1 2">Mal52</strain>
    </source>
</reference>
<dbReference type="AlphaFoldDB" id="A0A517ZQH8"/>
<sequence length="139" mass="16134">MDLHLGWCVGSLFLITAAERARLRKLLDRPCAGIHWHRRFPTVKHDDIREFLALFTEAFAFDSIHRSKFSPDDQPMALYEARYIPHLSMDDHFEFESLDEVLDSRYGIDLSSVWHQDITLGELFALTQLTSTPRATKLS</sequence>
<accession>A0A517ZQH8</accession>
<dbReference type="EMBL" id="CP036276">
    <property type="protein sequence ID" value="QDU44663.1"/>
    <property type="molecule type" value="Genomic_DNA"/>
</dbReference>
<name>A0A517ZQH8_9PLAN</name>
<protein>
    <submittedName>
        <fullName evidence="1">Uncharacterized protein</fullName>
    </submittedName>
</protein>
<evidence type="ECO:0000313" key="2">
    <source>
        <dbReference type="Proteomes" id="UP000319383"/>
    </source>
</evidence>